<protein>
    <recommendedName>
        <fullName evidence="3">EGF-like domain-containing protein</fullName>
    </recommendedName>
</protein>
<feature type="non-terminal residue" evidence="1">
    <location>
        <position position="1"/>
    </location>
</feature>
<comment type="caution">
    <text evidence="1">The sequence shown here is derived from an EMBL/GenBank/DDBJ whole genome shotgun (WGS) entry which is preliminary data.</text>
</comment>
<evidence type="ECO:0000313" key="1">
    <source>
        <dbReference type="EMBL" id="CAL4128347.1"/>
    </source>
</evidence>
<evidence type="ECO:0008006" key="3">
    <source>
        <dbReference type="Google" id="ProtNLM"/>
    </source>
</evidence>
<keyword evidence="2" id="KW-1185">Reference proteome</keyword>
<organism evidence="1 2">
    <name type="scientific">Meganyctiphanes norvegica</name>
    <name type="common">Northern krill</name>
    <name type="synonym">Thysanopoda norvegica</name>
    <dbReference type="NCBI Taxonomy" id="48144"/>
    <lineage>
        <taxon>Eukaryota</taxon>
        <taxon>Metazoa</taxon>
        <taxon>Ecdysozoa</taxon>
        <taxon>Arthropoda</taxon>
        <taxon>Crustacea</taxon>
        <taxon>Multicrustacea</taxon>
        <taxon>Malacostraca</taxon>
        <taxon>Eumalacostraca</taxon>
        <taxon>Eucarida</taxon>
        <taxon>Euphausiacea</taxon>
        <taxon>Euphausiidae</taxon>
        <taxon>Meganyctiphanes</taxon>
    </lineage>
</organism>
<proteinExistence type="predicted"/>
<dbReference type="EMBL" id="CAXKWB010025543">
    <property type="protein sequence ID" value="CAL4128347.1"/>
    <property type="molecule type" value="Genomic_DNA"/>
</dbReference>
<evidence type="ECO:0000313" key="2">
    <source>
        <dbReference type="Proteomes" id="UP001497623"/>
    </source>
</evidence>
<sequence length="122" mass="14138">YECLEKWRKKFPSSPTCENEGFIGSQGLCICHSGTQGDRCQIKLRGYYPNLTCGGTVTEPTTLQPNPTTNRRKTERCMWWIQAQECHKAQLTVLEFKMRTPCKQFTNYFELRVNDPILPGTR</sequence>
<name>A0AAV2RMN0_MEGNR</name>
<gene>
    <name evidence="1" type="ORF">MNOR_LOCUS26040</name>
</gene>
<dbReference type="AlphaFoldDB" id="A0AAV2RMN0"/>
<accession>A0AAV2RMN0</accession>
<dbReference type="Proteomes" id="UP001497623">
    <property type="component" value="Unassembled WGS sequence"/>
</dbReference>
<dbReference type="SUPFAM" id="SSF49854">
    <property type="entry name" value="Spermadhesin, CUB domain"/>
    <property type="match status" value="1"/>
</dbReference>
<dbReference type="InterPro" id="IPR035914">
    <property type="entry name" value="Sperma_CUB_dom_sf"/>
</dbReference>
<reference evidence="1 2" key="1">
    <citation type="submission" date="2024-05" db="EMBL/GenBank/DDBJ databases">
        <authorList>
            <person name="Wallberg A."/>
        </authorList>
    </citation>
    <scope>NUCLEOTIDE SEQUENCE [LARGE SCALE GENOMIC DNA]</scope>
</reference>
<feature type="non-terminal residue" evidence="1">
    <location>
        <position position="122"/>
    </location>
</feature>